<comment type="caution">
    <text evidence="1">The sequence shown here is derived from an EMBL/GenBank/DDBJ whole genome shotgun (WGS) entry which is preliminary data.</text>
</comment>
<dbReference type="EMBL" id="QPJT01000016">
    <property type="protein sequence ID" value="RCX13811.1"/>
    <property type="molecule type" value="Genomic_DNA"/>
</dbReference>
<keyword evidence="2" id="KW-1185">Reference proteome</keyword>
<evidence type="ECO:0000313" key="2">
    <source>
        <dbReference type="Proteomes" id="UP000253034"/>
    </source>
</evidence>
<evidence type="ECO:0000313" key="1">
    <source>
        <dbReference type="EMBL" id="RCX13811.1"/>
    </source>
</evidence>
<organism evidence="1 2">
    <name type="scientific">Anaerobacterium chartisolvens</name>
    <dbReference type="NCBI Taxonomy" id="1297424"/>
    <lineage>
        <taxon>Bacteria</taxon>
        <taxon>Bacillati</taxon>
        <taxon>Bacillota</taxon>
        <taxon>Clostridia</taxon>
        <taxon>Eubacteriales</taxon>
        <taxon>Oscillospiraceae</taxon>
        <taxon>Anaerobacterium</taxon>
    </lineage>
</organism>
<gene>
    <name evidence="1" type="ORF">DFR58_11643</name>
</gene>
<proteinExistence type="predicted"/>
<dbReference type="Proteomes" id="UP000253034">
    <property type="component" value="Unassembled WGS sequence"/>
</dbReference>
<dbReference type="AlphaFoldDB" id="A0A369AXC7"/>
<sequence>MLRSVSDILVSGIWFLVSGMRYLSVALSLKSPSPGITRHLRPVEPGLSSCAAFRHCTRDHLAYSNYVFAFCKEYALQNVRLTYSTLLYQLCQLNLKGSFSILLAKISTFGNLFFSSPTMRGTIILSVAKCPASIAQSPMSLIS</sequence>
<protein>
    <submittedName>
        <fullName evidence="1">Uncharacterized protein</fullName>
    </submittedName>
</protein>
<name>A0A369AXC7_9FIRM</name>
<accession>A0A369AXC7</accession>
<reference evidence="1 2" key="1">
    <citation type="submission" date="2018-07" db="EMBL/GenBank/DDBJ databases">
        <title>Genomic Encyclopedia of Type Strains, Phase IV (KMG-IV): sequencing the most valuable type-strain genomes for metagenomic binning, comparative biology and taxonomic classification.</title>
        <authorList>
            <person name="Goeker M."/>
        </authorList>
    </citation>
    <scope>NUCLEOTIDE SEQUENCE [LARGE SCALE GENOMIC DNA]</scope>
    <source>
        <strain evidence="1 2">DSM 27016</strain>
    </source>
</reference>